<evidence type="ECO:0000313" key="3">
    <source>
        <dbReference type="Proteomes" id="UP000318405"/>
    </source>
</evidence>
<keyword evidence="1" id="KW-0472">Membrane</keyword>
<comment type="caution">
    <text evidence="2">The sequence shown here is derived from an EMBL/GenBank/DDBJ whole genome shotgun (WGS) entry which is preliminary data.</text>
</comment>
<reference evidence="2 3" key="1">
    <citation type="submission" date="2019-07" db="EMBL/GenBank/DDBJ databases">
        <title>Qingshengfaniella alkalisoli gen. nov., sp. nov., isolated from saline soil.</title>
        <authorList>
            <person name="Xu L."/>
            <person name="Huang X.-X."/>
            <person name="Sun J.-Q."/>
        </authorList>
    </citation>
    <scope>NUCLEOTIDE SEQUENCE [LARGE SCALE GENOMIC DNA]</scope>
    <source>
        <strain evidence="2 3">DSM 27279</strain>
    </source>
</reference>
<organism evidence="2 3">
    <name type="scientific">Verticiella sediminum</name>
    <dbReference type="NCBI Taxonomy" id="1247510"/>
    <lineage>
        <taxon>Bacteria</taxon>
        <taxon>Pseudomonadati</taxon>
        <taxon>Pseudomonadota</taxon>
        <taxon>Betaproteobacteria</taxon>
        <taxon>Burkholderiales</taxon>
        <taxon>Alcaligenaceae</taxon>
        <taxon>Verticiella</taxon>
    </lineage>
</organism>
<keyword evidence="1" id="KW-0812">Transmembrane</keyword>
<name>A0A556AEF6_9BURK</name>
<dbReference type="AlphaFoldDB" id="A0A556AEF6"/>
<feature type="transmembrane region" description="Helical" evidence="1">
    <location>
        <begin position="54"/>
        <end position="71"/>
    </location>
</feature>
<proteinExistence type="predicted"/>
<dbReference type="OrthoDB" id="8657281at2"/>
<feature type="transmembrane region" description="Helical" evidence="1">
    <location>
        <begin position="78"/>
        <end position="97"/>
    </location>
</feature>
<feature type="transmembrane region" description="Helical" evidence="1">
    <location>
        <begin position="6"/>
        <end position="23"/>
    </location>
</feature>
<sequence>MESGNGFFAWLGELVGGAIRFVVDALRSLFGGLAGAVDDFLSGVAGAFGMSPGLFNYVWLILGVLMLIAAIRAVMRRAIVAAVVWAVLGVFVLGMLVGG</sequence>
<gene>
    <name evidence="2" type="ORF">FOZ76_19030</name>
</gene>
<dbReference type="EMBL" id="VLTJ01000037">
    <property type="protein sequence ID" value="TSH91266.1"/>
    <property type="molecule type" value="Genomic_DNA"/>
</dbReference>
<evidence type="ECO:0000256" key="1">
    <source>
        <dbReference type="SAM" id="Phobius"/>
    </source>
</evidence>
<keyword evidence="3" id="KW-1185">Reference proteome</keyword>
<dbReference type="Proteomes" id="UP000318405">
    <property type="component" value="Unassembled WGS sequence"/>
</dbReference>
<accession>A0A556AEF6</accession>
<keyword evidence="1" id="KW-1133">Transmembrane helix</keyword>
<protein>
    <submittedName>
        <fullName evidence="2">Uncharacterized protein</fullName>
    </submittedName>
</protein>
<evidence type="ECO:0000313" key="2">
    <source>
        <dbReference type="EMBL" id="TSH91266.1"/>
    </source>
</evidence>